<organism evidence="8 9">
    <name type="scientific">Halanaerobium salsuginis</name>
    <dbReference type="NCBI Taxonomy" id="29563"/>
    <lineage>
        <taxon>Bacteria</taxon>
        <taxon>Bacillati</taxon>
        <taxon>Bacillota</taxon>
        <taxon>Clostridia</taxon>
        <taxon>Halanaerobiales</taxon>
        <taxon>Halanaerobiaceae</taxon>
        <taxon>Halanaerobium</taxon>
    </lineage>
</organism>
<dbReference type="GO" id="GO:0050532">
    <property type="term" value="F:2-phosphosulfolactate phosphatase activity"/>
    <property type="evidence" value="ECO:0007669"/>
    <property type="project" value="UniProtKB-EC"/>
</dbReference>
<dbReference type="EC" id="3.1.3.71" evidence="3"/>
<evidence type="ECO:0000313" key="9">
    <source>
        <dbReference type="Proteomes" id="UP000199006"/>
    </source>
</evidence>
<dbReference type="InterPro" id="IPR036702">
    <property type="entry name" value="ComB-like_sf"/>
</dbReference>
<dbReference type="Proteomes" id="UP000199006">
    <property type="component" value="Unassembled WGS sequence"/>
</dbReference>
<dbReference type="InterPro" id="IPR005238">
    <property type="entry name" value="ComB-like"/>
</dbReference>
<proteinExistence type="inferred from homology"/>
<dbReference type="Pfam" id="PF04029">
    <property type="entry name" value="2-ph_phosp"/>
    <property type="match status" value="1"/>
</dbReference>
<dbReference type="AlphaFoldDB" id="A0A1I4HAP3"/>
<evidence type="ECO:0000256" key="1">
    <source>
        <dbReference type="ARBA" id="ARBA00001946"/>
    </source>
</evidence>
<sequence>MEIRKSHYLQGAADAVGLTVIIDVFRAYTTAAYILNQNPTALFIVSQAETAYKLKDNYSDIILVGERKGIKLADFNFNNSPYFISRENLTNKIVVLSTSAGTKGIIAAAQADTILTGSFVNISAVAEYIKYKNPATVSIVAMGNNGATPAAEDELYLKLLNELLTKKIKLPQVEQLKAELRSPAGDRFFNQITQQEMPAEDFDFCLEIDKFDFIIQADKIKTDIYQLKKIDNYLTQDR</sequence>
<protein>
    <recommendedName>
        <fullName evidence="4">Probable 2-phosphosulfolactate phosphatase</fullName>
        <ecNumber evidence="3">3.1.3.71</ecNumber>
    </recommendedName>
</protein>
<accession>A0A1I4HAP3</accession>
<evidence type="ECO:0000313" key="8">
    <source>
        <dbReference type="EMBL" id="SFL38501.1"/>
    </source>
</evidence>
<evidence type="ECO:0000256" key="7">
    <source>
        <dbReference type="ARBA" id="ARBA00033711"/>
    </source>
</evidence>
<dbReference type="PANTHER" id="PTHR37311:SF1">
    <property type="entry name" value="2-PHOSPHOSULFOLACTATE PHOSPHATASE-RELATED"/>
    <property type="match status" value="1"/>
</dbReference>
<keyword evidence="9" id="KW-1185">Reference proteome</keyword>
<keyword evidence="6" id="KW-0460">Magnesium</keyword>
<gene>
    <name evidence="8" type="ORF">SAMN02983006_01008</name>
</gene>
<dbReference type="OrthoDB" id="4913at2"/>
<dbReference type="SUPFAM" id="SSF142823">
    <property type="entry name" value="ComB-like"/>
    <property type="match status" value="1"/>
</dbReference>
<dbReference type="EMBL" id="FOTI01000010">
    <property type="protein sequence ID" value="SFL38501.1"/>
    <property type="molecule type" value="Genomic_DNA"/>
</dbReference>
<dbReference type="GO" id="GO:0050545">
    <property type="term" value="F:sulfopyruvate decarboxylase activity"/>
    <property type="evidence" value="ECO:0007669"/>
    <property type="project" value="TreeGrafter"/>
</dbReference>
<name>A0A1I4HAP3_9FIRM</name>
<reference evidence="8 9" key="1">
    <citation type="submission" date="2016-10" db="EMBL/GenBank/DDBJ databases">
        <authorList>
            <person name="de Groot N.N."/>
        </authorList>
    </citation>
    <scope>NUCLEOTIDE SEQUENCE [LARGE SCALE GENOMIC DNA]</scope>
    <source>
        <strain evidence="8 9">ATCC 51327</strain>
    </source>
</reference>
<keyword evidence="5" id="KW-0378">Hydrolase</keyword>
<dbReference type="PANTHER" id="PTHR37311">
    <property type="entry name" value="2-PHOSPHOSULFOLACTATE PHOSPHATASE-RELATED"/>
    <property type="match status" value="1"/>
</dbReference>
<comment type="catalytic activity">
    <reaction evidence="7">
        <text>(2R)-O-phospho-3-sulfolactate + H2O = (2R)-3-sulfolactate + phosphate</text>
        <dbReference type="Rhea" id="RHEA:23416"/>
        <dbReference type="ChEBI" id="CHEBI:15377"/>
        <dbReference type="ChEBI" id="CHEBI:15597"/>
        <dbReference type="ChEBI" id="CHEBI:43474"/>
        <dbReference type="ChEBI" id="CHEBI:58738"/>
        <dbReference type="EC" id="3.1.3.71"/>
    </reaction>
</comment>
<dbReference type="STRING" id="29563.SAMN02983006_01008"/>
<comment type="cofactor">
    <cofactor evidence="1">
        <name>Mg(2+)</name>
        <dbReference type="ChEBI" id="CHEBI:18420"/>
    </cofactor>
</comment>
<evidence type="ECO:0000256" key="3">
    <source>
        <dbReference type="ARBA" id="ARBA00012953"/>
    </source>
</evidence>
<comment type="similarity">
    <text evidence="2">Belongs to the ComB family.</text>
</comment>
<dbReference type="RefSeq" id="WP_089860633.1">
    <property type="nucleotide sequence ID" value="NZ_FOTI01000010.1"/>
</dbReference>
<dbReference type="GO" id="GO:0000287">
    <property type="term" value="F:magnesium ion binding"/>
    <property type="evidence" value="ECO:0007669"/>
    <property type="project" value="InterPro"/>
</dbReference>
<evidence type="ECO:0000256" key="4">
    <source>
        <dbReference type="ARBA" id="ARBA00021948"/>
    </source>
</evidence>
<evidence type="ECO:0000256" key="6">
    <source>
        <dbReference type="ARBA" id="ARBA00022842"/>
    </source>
</evidence>
<evidence type="ECO:0000256" key="5">
    <source>
        <dbReference type="ARBA" id="ARBA00022801"/>
    </source>
</evidence>
<evidence type="ECO:0000256" key="2">
    <source>
        <dbReference type="ARBA" id="ARBA00009997"/>
    </source>
</evidence>
<dbReference type="Gene3D" id="3.90.1560.10">
    <property type="entry name" value="ComB-like"/>
    <property type="match status" value="1"/>
</dbReference>